<name>A0A840DGS1_9MICO</name>
<dbReference type="GO" id="GO:0003700">
    <property type="term" value="F:DNA-binding transcription factor activity"/>
    <property type="evidence" value="ECO:0007669"/>
    <property type="project" value="TreeGrafter"/>
</dbReference>
<evidence type="ECO:0000313" key="5">
    <source>
        <dbReference type="Proteomes" id="UP000571183"/>
    </source>
</evidence>
<comment type="caution">
    <text evidence="4">The sequence shown here is derived from an EMBL/GenBank/DDBJ whole genome shotgun (WGS) entry which is preliminary data.</text>
</comment>
<gene>
    <name evidence="4" type="ORF">F5897_000177</name>
</gene>
<proteinExistence type="inferred from homology"/>
<dbReference type="GO" id="GO:0003677">
    <property type="term" value="F:DNA binding"/>
    <property type="evidence" value="ECO:0007669"/>
    <property type="project" value="UniProtKB-KW"/>
</dbReference>
<dbReference type="EMBL" id="JACIFD010000002">
    <property type="protein sequence ID" value="MBB4070893.1"/>
    <property type="molecule type" value="Genomic_DNA"/>
</dbReference>
<reference evidence="4" key="1">
    <citation type="submission" date="2020-08" db="EMBL/GenBank/DDBJ databases">
        <title>Sequencing the genomes of 1000 actinobacteria strains.</title>
        <authorList>
            <person name="Klenk H.-P."/>
        </authorList>
    </citation>
    <scope>NUCLEOTIDE SEQUENCE [LARGE SCALE GENOMIC DNA]</scope>
    <source>
        <strain evidence="4">DSM 27064</strain>
    </source>
</reference>
<evidence type="ECO:0000313" key="4">
    <source>
        <dbReference type="EMBL" id="MBB4070893.1"/>
    </source>
</evidence>
<organism evidence="4 5">
    <name type="scientific">Canibacter oris</name>
    <dbReference type="NCBI Taxonomy" id="1365628"/>
    <lineage>
        <taxon>Bacteria</taxon>
        <taxon>Bacillati</taxon>
        <taxon>Actinomycetota</taxon>
        <taxon>Actinomycetes</taxon>
        <taxon>Micrococcales</taxon>
        <taxon>Microbacteriaceae</taxon>
        <taxon>Canibacter</taxon>
    </lineage>
</organism>
<keyword evidence="2" id="KW-0238">DNA-binding</keyword>
<dbReference type="PANTHER" id="PTHR46797:SF1">
    <property type="entry name" value="METHYLPHOSPHONATE SYNTHASE"/>
    <property type="match status" value="1"/>
</dbReference>
<dbReference type="InterPro" id="IPR001387">
    <property type="entry name" value="Cro/C1-type_HTH"/>
</dbReference>
<keyword evidence="5" id="KW-1185">Reference proteome</keyword>
<dbReference type="Pfam" id="PF06114">
    <property type="entry name" value="Peptidase_M78"/>
    <property type="match status" value="1"/>
</dbReference>
<dbReference type="InterPro" id="IPR010982">
    <property type="entry name" value="Lambda_DNA-bd_dom_sf"/>
</dbReference>
<sequence length="497" mass="55320">MPDFNQLDNNGSLSDSSRSLLLGKRLKHFRKEAGLTLEQLSSRVGLSISQLSNFENGKREPKITLLQQLAAELQVSVSEFFTLEPPSKRSALEIAFAQLQQGNSYQQLQLPKVRSLKKVSDEALEALVGLAREVQRQAQQQAATPEGARRANTDIRSEMRQRDFYLPEIEALAADLMRSVGHTGGALTHRTVDVLAQKLGFSLIFVDDLPPNTRSITDFENGRIYLPPASIPGGHGLRALALQALAHRVLGHEQPGNYKEFLQQRLEINYFASACLMPEKAAVQFLQSAKRSRNLAIEDLRDAFGVTHETAAHRFTNLATTHLGLRTHFYRTDAAGGMIRGYSNDGLPFPTDSGGNIEGQMVCKNWPGRVAFHRRNRTNEFYQYTDTPVGTFWSTVQTGDTADGGFSITCGVGFDDAKWFRGRETPVRRASGCPDLSCCKHPTEELLQRWEGKSWASAKMHQNILAPLPTGTFPGVDETEMYEFLTNHSDARNQVLD</sequence>
<accession>A0A840DGS1</accession>
<dbReference type="Gene3D" id="1.10.260.40">
    <property type="entry name" value="lambda repressor-like DNA-binding domains"/>
    <property type="match status" value="1"/>
</dbReference>
<dbReference type="Pfam" id="PF01381">
    <property type="entry name" value="HTH_3"/>
    <property type="match status" value="1"/>
</dbReference>
<dbReference type="RefSeq" id="WP_124824380.1">
    <property type="nucleotide sequence ID" value="NZ_JACIFD010000002.1"/>
</dbReference>
<dbReference type="InterPro" id="IPR050807">
    <property type="entry name" value="TransReg_Diox_bact_type"/>
</dbReference>
<dbReference type="Proteomes" id="UP000571183">
    <property type="component" value="Unassembled WGS sequence"/>
</dbReference>
<dbReference type="CDD" id="cd00093">
    <property type="entry name" value="HTH_XRE"/>
    <property type="match status" value="1"/>
</dbReference>
<dbReference type="SUPFAM" id="SSF47413">
    <property type="entry name" value="lambda repressor-like DNA-binding domains"/>
    <property type="match status" value="1"/>
</dbReference>
<dbReference type="AlphaFoldDB" id="A0A840DGS1"/>
<comment type="similarity">
    <text evidence="1">Belongs to the short-chain fatty acyl-CoA assimilation regulator (ScfR) family.</text>
</comment>
<dbReference type="InterPro" id="IPR010359">
    <property type="entry name" value="IrrE_HExxH"/>
</dbReference>
<evidence type="ECO:0000256" key="2">
    <source>
        <dbReference type="ARBA" id="ARBA00023125"/>
    </source>
</evidence>
<dbReference type="PROSITE" id="PS50943">
    <property type="entry name" value="HTH_CROC1"/>
    <property type="match status" value="1"/>
</dbReference>
<dbReference type="GO" id="GO:0005829">
    <property type="term" value="C:cytosol"/>
    <property type="evidence" value="ECO:0007669"/>
    <property type="project" value="TreeGrafter"/>
</dbReference>
<dbReference type="SMART" id="SM00530">
    <property type="entry name" value="HTH_XRE"/>
    <property type="match status" value="1"/>
</dbReference>
<evidence type="ECO:0000256" key="1">
    <source>
        <dbReference type="ARBA" id="ARBA00007227"/>
    </source>
</evidence>
<protein>
    <submittedName>
        <fullName evidence="4">Transcriptional regulator with XRE-family HTH domain</fullName>
    </submittedName>
</protein>
<dbReference type="PANTHER" id="PTHR46797">
    <property type="entry name" value="HTH-TYPE TRANSCRIPTIONAL REGULATOR"/>
    <property type="match status" value="1"/>
</dbReference>
<evidence type="ECO:0000259" key="3">
    <source>
        <dbReference type="PROSITE" id="PS50943"/>
    </source>
</evidence>
<feature type="domain" description="HTH cro/C1-type" evidence="3">
    <location>
        <begin position="26"/>
        <end position="80"/>
    </location>
</feature>